<proteinExistence type="predicted"/>
<evidence type="ECO:0000313" key="2">
    <source>
        <dbReference type="WBParaSite" id="L893_g11219.t1"/>
    </source>
</evidence>
<evidence type="ECO:0000313" key="1">
    <source>
        <dbReference type="Proteomes" id="UP000095287"/>
    </source>
</evidence>
<dbReference type="AlphaFoldDB" id="A0A1I7XZX2"/>
<sequence>MGYLHCPSFSCLTAETFLPLLSLRGETSYIFVSGSFGLSPLLTIIDRYTEQKPAVVRRELFAEGKQIGKQSIFMFGSTCSQFWSSFTTSLAFPEQANELITSLLLRVSCLVTTANESIGQRASRKLCEGSSARPCHVHVEGVHSSVYCKCLCEKVISGKRTCTVRNFDLEQTSETSSGTDVCLLRHRGCRHTCHSGSGAPTVGAAG</sequence>
<organism evidence="1 2">
    <name type="scientific">Steinernema glaseri</name>
    <dbReference type="NCBI Taxonomy" id="37863"/>
    <lineage>
        <taxon>Eukaryota</taxon>
        <taxon>Metazoa</taxon>
        <taxon>Ecdysozoa</taxon>
        <taxon>Nematoda</taxon>
        <taxon>Chromadorea</taxon>
        <taxon>Rhabditida</taxon>
        <taxon>Tylenchina</taxon>
        <taxon>Panagrolaimomorpha</taxon>
        <taxon>Strongyloidoidea</taxon>
        <taxon>Steinernematidae</taxon>
        <taxon>Steinernema</taxon>
    </lineage>
</organism>
<name>A0A1I7XZX2_9BILA</name>
<protein>
    <submittedName>
        <fullName evidence="2">NAD_binding_1 domain-containing protein</fullName>
    </submittedName>
</protein>
<dbReference type="WBParaSite" id="L893_g11219.t1">
    <property type="protein sequence ID" value="L893_g11219.t1"/>
    <property type="gene ID" value="L893_g11219"/>
</dbReference>
<reference evidence="2" key="1">
    <citation type="submission" date="2016-11" db="UniProtKB">
        <authorList>
            <consortium name="WormBaseParasite"/>
        </authorList>
    </citation>
    <scope>IDENTIFICATION</scope>
</reference>
<accession>A0A1I7XZX2</accession>
<dbReference type="Proteomes" id="UP000095287">
    <property type="component" value="Unplaced"/>
</dbReference>
<keyword evidence="1" id="KW-1185">Reference proteome</keyword>